<organism evidence="1 2">
    <name type="scientific">Ruminococcus flavefaciens</name>
    <dbReference type="NCBI Taxonomy" id="1265"/>
    <lineage>
        <taxon>Bacteria</taxon>
        <taxon>Bacillati</taxon>
        <taxon>Bacillota</taxon>
        <taxon>Clostridia</taxon>
        <taxon>Eubacteriales</taxon>
        <taxon>Oscillospiraceae</taxon>
        <taxon>Ruminococcus</taxon>
    </lineage>
</organism>
<evidence type="ECO:0000313" key="1">
    <source>
        <dbReference type="EMBL" id="SHM38806.1"/>
    </source>
</evidence>
<dbReference type="Proteomes" id="UP000184394">
    <property type="component" value="Unassembled WGS sequence"/>
</dbReference>
<dbReference type="OrthoDB" id="1820452at2"/>
<name>A0A1M7IDA3_RUMFL</name>
<dbReference type="EMBL" id="FRCT01000004">
    <property type="protein sequence ID" value="SHM38806.1"/>
    <property type="molecule type" value="Genomic_DNA"/>
</dbReference>
<dbReference type="AlphaFoldDB" id="A0A1M7IDA3"/>
<accession>A0A1M7IDA3</accession>
<reference evidence="1 2" key="1">
    <citation type="submission" date="2016-11" db="EMBL/GenBank/DDBJ databases">
        <authorList>
            <person name="Jaros S."/>
            <person name="Januszkiewicz K."/>
            <person name="Wedrychowicz H."/>
        </authorList>
    </citation>
    <scope>NUCLEOTIDE SEQUENCE [LARGE SCALE GENOMIC DNA]</scope>
    <source>
        <strain evidence="1 2">Y1</strain>
    </source>
</reference>
<sequence length="154" mass="18484">MLRFKEWTFSSNDSDIKHKVTDIRLYSDDNEKIEIEFKPVRIYSQTDSTMQWEDWNFYDSIYIYKTDYEKLILSSIRPLFPVTDPDPNGFGVQECFDLTSINFFGKDDWKKLIDNLAECIETSAEEEKEFYNAVIKYLTYFMEQSDWFCIEGNL</sequence>
<gene>
    <name evidence="1" type="ORF">SAMN04487860_10457</name>
</gene>
<proteinExistence type="predicted"/>
<evidence type="ECO:0000313" key="2">
    <source>
        <dbReference type="Proteomes" id="UP000184394"/>
    </source>
</evidence>
<dbReference type="RefSeq" id="WP_072949625.1">
    <property type="nucleotide sequence ID" value="NZ_FRCT01000004.1"/>
</dbReference>
<protein>
    <submittedName>
        <fullName evidence="1">Uncharacterized protein</fullName>
    </submittedName>
</protein>